<gene>
    <name evidence="3" type="ORF">SNEC2469_LOCUS15618</name>
</gene>
<accession>A0A812TU72</accession>
<feature type="region of interest" description="Disordered" evidence="2">
    <location>
        <begin position="71"/>
        <end position="109"/>
    </location>
</feature>
<dbReference type="OrthoDB" id="481001at2759"/>
<keyword evidence="1" id="KW-0175">Coiled coil</keyword>
<evidence type="ECO:0000313" key="4">
    <source>
        <dbReference type="Proteomes" id="UP000601435"/>
    </source>
</evidence>
<comment type="caution">
    <text evidence="3">The sequence shown here is derived from an EMBL/GenBank/DDBJ whole genome shotgun (WGS) entry which is preliminary data.</text>
</comment>
<reference evidence="3" key="1">
    <citation type="submission" date="2021-02" db="EMBL/GenBank/DDBJ databases">
        <authorList>
            <person name="Dougan E. K."/>
            <person name="Rhodes N."/>
            <person name="Thang M."/>
            <person name="Chan C."/>
        </authorList>
    </citation>
    <scope>NUCLEOTIDE SEQUENCE</scope>
</reference>
<dbReference type="EMBL" id="CAJNJA010025406">
    <property type="protein sequence ID" value="CAE7542508.1"/>
    <property type="molecule type" value="Genomic_DNA"/>
</dbReference>
<sequence>MDPVIQAWRSSEEVMTRLATGSGSILTVTKALNREAVVANSVVLGPLMKTVGMRPTVDQCHEYLARFYSDEGDSASSTDDDGTDSDDSDSSSDDEGAGPGSEPVPPQNVNDAAKVLVEAEGMDAETSRDLKRAIEMSLQSEPEPPMKVLTLPPEALSGAGGSRASSELSPTEIITPSPKHRLLDAFSGDPLYKKRGWHYTVKDRKLGYLCLNCNRSDMDIGKFKLEQCPAGPTLRKTSELDPATIEPPKPAAIPCVTADAEIAAALQLEQQELERLQVLQDLIAEQKQLESLLQQMEAQVAAKKQDLPHVAAPPAVCLDNVDTCPMDIMDMPAKLVSEPLQSVKAEELQESSAATACVVKRDAIT</sequence>
<keyword evidence="4" id="KW-1185">Reference proteome</keyword>
<dbReference type="AlphaFoldDB" id="A0A812TU72"/>
<evidence type="ECO:0000313" key="3">
    <source>
        <dbReference type="EMBL" id="CAE7542508.1"/>
    </source>
</evidence>
<protein>
    <submittedName>
        <fullName evidence="3">Uncharacterized protein</fullName>
    </submittedName>
</protein>
<evidence type="ECO:0000256" key="1">
    <source>
        <dbReference type="SAM" id="Coils"/>
    </source>
</evidence>
<feature type="compositionally biased region" description="Acidic residues" evidence="2">
    <location>
        <begin position="71"/>
        <end position="96"/>
    </location>
</feature>
<organism evidence="3 4">
    <name type="scientific">Symbiodinium necroappetens</name>
    <dbReference type="NCBI Taxonomy" id="1628268"/>
    <lineage>
        <taxon>Eukaryota</taxon>
        <taxon>Sar</taxon>
        <taxon>Alveolata</taxon>
        <taxon>Dinophyceae</taxon>
        <taxon>Suessiales</taxon>
        <taxon>Symbiodiniaceae</taxon>
        <taxon>Symbiodinium</taxon>
    </lineage>
</organism>
<proteinExistence type="predicted"/>
<feature type="non-terminal residue" evidence="3">
    <location>
        <position position="365"/>
    </location>
</feature>
<feature type="coiled-coil region" evidence="1">
    <location>
        <begin position="279"/>
        <end position="306"/>
    </location>
</feature>
<dbReference type="Proteomes" id="UP000601435">
    <property type="component" value="Unassembled WGS sequence"/>
</dbReference>
<evidence type="ECO:0000256" key="2">
    <source>
        <dbReference type="SAM" id="MobiDB-lite"/>
    </source>
</evidence>
<name>A0A812TU72_9DINO</name>